<accession>A0A3D8Q7D4</accession>
<comment type="caution">
    <text evidence="2">The sequence shown here is derived from an EMBL/GenBank/DDBJ whole genome shotgun (WGS) entry which is preliminary data.</text>
</comment>
<evidence type="ECO:0000256" key="1">
    <source>
        <dbReference type="SAM" id="MobiDB-lite"/>
    </source>
</evidence>
<feature type="region of interest" description="Disordered" evidence="1">
    <location>
        <begin position="350"/>
        <end position="373"/>
    </location>
</feature>
<evidence type="ECO:0000313" key="2">
    <source>
        <dbReference type="EMBL" id="RDW57746.1"/>
    </source>
</evidence>
<keyword evidence="3" id="KW-1185">Reference proteome</keyword>
<dbReference type="EMBL" id="PDLN01000022">
    <property type="protein sequence ID" value="RDW57746.1"/>
    <property type="molecule type" value="Genomic_DNA"/>
</dbReference>
<feature type="region of interest" description="Disordered" evidence="1">
    <location>
        <begin position="1"/>
        <end position="103"/>
    </location>
</feature>
<gene>
    <name evidence="2" type="ORF">BP5796_12547</name>
</gene>
<proteinExistence type="predicted"/>
<name>A0A3D8Q7D4_9HELO</name>
<dbReference type="AlphaFoldDB" id="A0A3D8Q7D4"/>
<dbReference type="OrthoDB" id="10037289at2759"/>
<protein>
    <submittedName>
        <fullName evidence="2">Uncharacterized protein</fullName>
    </submittedName>
</protein>
<sequence>MPRAKRALATADTNARLPPNKRQAKTKPAQEDKTSNDGGAKSAELTSVTTPAPLKHVNFCNPTTFDSDDEDDDDNSDDDDDDLTEPRFSRNAGGELQFRMPKRTSITVGEAQTLIAKALKDEADGKLVIKQAKQREQSDVKPVCGTATCKCGKPRSAEDTWPFFVTQESWAKTMELKQEQYKRDQDAFGLYIYNDFSGYGTREVIENALIGFNRIIFKDNVSPAEKWASVCALALFLQDDMSAFMMIDDGQGCEEIVNMIGTLILTALDMLREHDLMKPESSIENIGLIAALYIEFALGTWGAMTGDEVGWVLPVVKALDKAGIALPVDKGLRHITNTFLDETRANIEAKESEAEDSKASNMAAKPKKKSGAWKPADDYIYDERQWNKWDWKLEVR</sequence>
<dbReference type="Proteomes" id="UP000256328">
    <property type="component" value="Unassembled WGS sequence"/>
</dbReference>
<feature type="compositionally biased region" description="Acidic residues" evidence="1">
    <location>
        <begin position="66"/>
        <end position="83"/>
    </location>
</feature>
<evidence type="ECO:0000313" key="3">
    <source>
        <dbReference type="Proteomes" id="UP000256328"/>
    </source>
</evidence>
<organism evidence="2 3">
    <name type="scientific">Coleophoma crateriformis</name>
    <dbReference type="NCBI Taxonomy" id="565419"/>
    <lineage>
        <taxon>Eukaryota</taxon>
        <taxon>Fungi</taxon>
        <taxon>Dikarya</taxon>
        <taxon>Ascomycota</taxon>
        <taxon>Pezizomycotina</taxon>
        <taxon>Leotiomycetes</taxon>
        <taxon>Helotiales</taxon>
        <taxon>Dermateaceae</taxon>
        <taxon>Coleophoma</taxon>
    </lineage>
</organism>
<reference evidence="2 3" key="1">
    <citation type="journal article" date="2018" name="IMA Fungus">
        <title>IMA Genome-F 9: Draft genome sequence of Annulohypoxylon stygium, Aspergillus mulundensis, Berkeleyomyces basicola (syn. Thielaviopsis basicola), Ceratocystis smalleyi, two Cercospora beticola strains, Coleophoma cylindrospora, Fusarium fracticaudum, Phialophora cf. hyalina, and Morchella septimelata.</title>
        <authorList>
            <person name="Wingfield B.D."/>
            <person name="Bills G.F."/>
            <person name="Dong Y."/>
            <person name="Huang W."/>
            <person name="Nel W.J."/>
            <person name="Swalarsk-Parry B.S."/>
            <person name="Vaghefi N."/>
            <person name="Wilken P.M."/>
            <person name="An Z."/>
            <person name="de Beer Z.W."/>
            <person name="De Vos L."/>
            <person name="Chen L."/>
            <person name="Duong T.A."/>
            <person name="Gao Y."/>
            <person name="Hammerbacher A."/>
            <person name="Kikkert J.R."/>
            <person name="Li Y."/>
            <person name="Li H."/>
            <person name="Li K."/>
            <person name="Li Q."/>
            <person name="Liu X."/>
            <person name="Ma X."/>
            <person name="Naidoo K."/>
            <person name="Pethybridge S.J."/>
            <person name="Sun J."/>
            <person name="Steenkamp E.T."/>
            <person name="van der Nest M.A."/>
            <person name="van Wyk S."/>
            <person name="Wingfield M.J."/>
            <person name="Xiong C."/>
            <person name="Yue Q."/>
            <person name="Zhang X."/>
        </authorList>
    </citation>
    <scope>NUCLEOTIDE SEQUENCE [LARGE SCALE GENOMIC DNA]</scope>
    <source>
        <strain evidence="2 3">BP5796</strain>
    </source>
</reference>